<dbReference type="Proteomes" id="UP000692954">
    <property type="component" value="Unassembled WGS sequence"/>
</dbReference>
<keyword evidence="4" id="KW-1185">Reference proteome</keyword>
<protein>
    <submittedName>
        <fullName evidence="3">Uncharacterized protein</fullName>
    </submittedName>
</protein>
<evidence type="ECO:0000313" key="3">
    <source>
        <dbReference type="EMBL" id="CAD8107562.1"/>
    </source>
</evidence>
<evidence type="ECO:0000256" key="2">
    <source>
        <dbReference type="SAM" id="SignalP"/>
    </source>
</evidence>
<keyword evidence="2" id="KW-0732">Signal</keyword>
<sequence length="52" mass="6166">MKLIIFIILINLMECRNYTISSSDNKSIIGPIFVFLIWIYNDYFSISMLMVQ</sequence>
<feature type="signal peptide" evidence="2">
    <location>
        <begin position="1"/>
        <end position="15"/>
    </location>
</feature>
<dbReference type="AlphaFoldDB" id="A0A8S1PWZ3"/>
<keyword evidence="1" id="KW-1133">Transmembrane helix</keyword>
<comment type="caution">
    <text evidence="3">The sequence shown here is derived from an EMBL/GenBank/DDBJ whole genome shotgun (WGS) entry which is preliminary data.</text>
</comment>
<feature type="chain" id="PRO_5035902798" evidence="2">
    <location>
        <begin position="16"/>
        <end position="52"/>
    </location>
</feature>
<proteinExistence type="predicted"/>
<keyword evidence="1" id="KW-0812">Transmembrane</keyword>
<gene>
    <name evidence="3" type="ORF">PSON_ATCC_30995.1.T0890077</name>
</gene>
<dbReference type="EMBL" id="CAJJDN010000089">
    <property type="protein sequence ID" value="CAD8107562.1"/>
    <property type="molecule type" value="Genomic_DNA"/>
</dbReference>
<accession>A0A8S1PWZ3</accession>
<evidence type="ECO:0000256" key="1">
    <source>
        <dbReference type="SAM" id="Phobius"/>
    </source>
</evidence>
<evidence type="ECO:0000313" key="4">
    <source>
        <dbReference type="Proteomes" id="UP000692954"/>
    </source>
</evidence>
<reference evidence="3" key="1">
    <citation type="submission" date="2021-01" db="EMBL/GenBank/DDBJ databases">
        <authorList>
            <consortium name="Genoscope - CEA"/>
            <person name="William W."/>
        </authorList>
    </citation>
    <scope>NUCLEOTIDE SEQUENCE</scope>
</reference>
<feature type="transmembrane region" description="Helical" evidence="1">
    <location>
        <begin position="31"/>
        <end position="51"/>
    </location>
</feature>
<keyword evidence="1" id="KW-0472">Membrane</keyword>
<name>A0A8S1PWZ3_9CILI</name>
<organism evidence="3 4">
    <name type="scientific">Paramecium sonneborni</name>
    <dbReference type="NCBI Taxonomy" id="65129"/>
    <lineage>
        <taxon>Eukaryota</taxon>
        <taxon>Sar</taxon>
        <taxon>Alveolata</taxon>
        <taxon>Ciliophora</taxon>
        <taxon>Intramacronucleata</taxon>
        <taxon>Oligohymenophorea</taxon>
        <taxon>Peniculida</taxon>
        <taxon>Parameciidae</taxon>
        <taxon>Paramecium</taxon>
    </lineage>
</organism>